<keyword evidence="2" id="KW-0732">Signal</keyword>
<evidence type="ECO:0000256" key="1">
    <source>
        <dbReference type="SAM" id="MobiDB-lite"/>
    </source>
</evidence>
<evidence type="ECO:0000313" key="4">
    <source>
        <dbReference type="Proteomes" id="UP001320876"/>
    </source>
</evidence>
<feature type="region of interest" description="Disordered" evidence="1">
    <location>
        <begin position="190"/>
        <end position="222"/>
    </location>
</feature>
<reference evidence="3 4" key="1">
    <citation type="submission" date="2022-10" db="EMBL/GenBank/DDBJ databases">
        <title>Luteolibacter arcticus strain CCTCC AB 2014275, whole genome shotgun sequencing project.</title>
        <authorList>
            <person name="Zhao G."/>
            <person name="Shen L."/>
        </authorList>
    </citation>
    <scope>NUCLEOTIDE SEQUENCE [LARGE SCALE GENOMIC DNA]</scope>
    <source>
        <strain evidence="3 4">CCTCC AB 2014275</strain>
    </source>
</reference>
<sequence>MKLRLLALCGALFASVEAADPVFSGPQQGEKTTPFKVVELTGENAAKERDVIAENAGGATAIVFMHGIERSMMPLLRVVDEYGALRKDALKTEIIFLAADRLEGEQRAKNATNSLKLQSRVGLSLDGAEGPGNYGLNKECLMTIVMAKDNTVTANFALGQPGIADAPKVLEALAKVSGDATPPTVEELNQRHMARNGGGRRDGDGMRRGPEGAPRPPVDLNRFDLNTEEGLRGAVQALIGEVQGLRAELAEVRGGPRPPQRPMPRETPPGDPQGGKDPFPGAVPSDPELQGMLRRFIKPTNDDATVDAVLAEVRDHIKDSADLKQQAIDGWTRVLHFGDHYGTEYSRKVGQAFLDELKK</sequence>
<feature type="compositionally biased region" description="Basic and acidic residues" evidence="1">
    <location>
        <begin position="199"/>
        <end position="210"/>
    </location>
</feature>
<organism evidence="3 4">
    <name type="scientific">Luteolibacter arcticus</name>
    <dbReference type="NCBI Taxonomy" id="1581411"/>
    <lineage>
        <taxon>Bacteria</taxon>
        <taxon>Pseudomonadati</taxon>
        <taxon>Verrucomicrobiota</taxon>
        <taxon>Verrucomicrobiia</taxon>
        <taxon>Verrucomicrobiales</taxon>
        <taxon>Verrucomicrobiaceae</taxon>
        <taxon>Luteolibacter</taxon>
    </lineage>
</organism>
<dbReference type="RefSeq" id="WP_264489867.1">
    <property type="nucleotide sequence ID" value="NZ_JAPDDT010000017.1"/>
</dbReference>
<evidence type="ECO:0008006" key="5">
    <source>
        <dbReference type="Google" id="ProtNLM"/>
    </source>
</evidence>
<evidence type="ECO:0000256" key="2">
    <source>
        <dbReference type="SAM" id="SignalP"/>
    </source>
</evidence>
<dbReference type="Proteomes" id="UP001320876">
    <property type="component" value="Unassembled WGS sequence"/>
</dbReference>
<dbReference type="EMBL" id="JAPDDT010000017">
    <property type="protein sequence ID" value="MCW1925760.1"/>
    <property type="molecule type" value="Genomic_DNA"/>
</dbReference>
<feature type="chain" id="PRO_5045642529" description="DUF4174 domain-containing protein" evidence="2">
    <location>
        <begin position="19"/>
        <end position="359"/>
    </location>
</feature>
<feature type="compositionally biased region" description="Pro residues" evidence="1">
    <location>
        <begin position="256"/>
        <end position="271"/>
    </location>
</feature>
<accession>A0ABT3GQJ8</accession>
<feature type="signal peptide" evidence="2">
    <location>
        <begin position="1"/>
        <end position="18"/>
    </location>
</feature>
<keyword evidence="4" id="KW-1185">Reference proteome</keyword>
<name>A0ABT3GQJ8_9BACT</name>
<protein>
    <recommendedName>
        <fullName evidence="5">DUF4174 domain-containing protein</fullName>
    </recommendedName>
</protein>
<proteinExistence type="predicted"/>
<evidence type="ECO:0000313" key="3">
    <source>
        <dbReference type="EMBL" id="MCW1925760.1"/>
    </source>
</evidence>
<feature type="region of interest" description="Disordered" evidence="1">
    <location>
        <begin position="251"/>
        <end position="287"/>
    </location>
</feature>
<gene>
    <name evidence="3" type="ORF">OKA05_24595</name>
</gene>
<comment type="caution">
    <text evidence="3">The sequence shown here is derived from an EMBL/GenBank/DDBJ whole genome shotgun (WGS) entry which is preliminary data.</text>
</comment>